<comment type="similarity">
    <text evidence="1">Belongs to the zinc-containing alcohol dehydrogenase family. Quinone oxidoreductase subfamily.</text>
</comment>
<proteinExistence type="evidence at transcript level"/>
<dbReference type="PaxDb" id="3880-AET02134"/>
<dbReference type="OrthoDB" id="9992527at2759"/>
<dbReference type="AlphaFoldDB" id="B7FMG3"/>
<dbReference type="Proteomes" id="UP000265566">
    <property type="component" value="Chromosome 8"/>
</dbReference>
<dbReference type="STRING" id="3880.B7FMG3"/>
<evidence type="ECO:0000313" key="7">
    <source>
        <dbReference type="EMBL" id="RHN40118.1"/>
    </source>
</evidence>
<reference evidence="5 9" key="4">
    <citation type="journal article" date="2014" name="BMC Genomics">
        <title>An improved genome release (version Mt4.0) for the model legume Medicago truncatula.</title>
        <authorList>
            <person name="Tang H."/>
            <person name="Krishnakumar V."/>
            <person name="Bidwell S."/>
            <person name="Rosen B."/>
            <person name="Chan A."/>
            <person name="Zhou S."/>
            <person name="Gentzbittel L."/>
            <person name="Childs K.L."/>
            <person name="Yandell M."/>
            <person name="Gundlach H."/>
            <person name="Mayer K.F."/>
            <person name="Schwartz D.C."/>
            <person name="Town C.D."/>
        </authorList>
    </citation>
    <scope>GENOME REANNOTATION</scope>
    <source>
        <strain evidence="8 9">cv. Jemalong A17</strain>
    </source>
</reference>
<dbReference type="EMBL" id="BT148076">
    <property type="protein sequence ID" value="AFK47870.1"/>
    <property type="molecule type" value="mRNA"/>
</dbReference>
<reference evidence="6" key="3">
    <citation type="submission" date="2012-05" db="EMBL/GenBank/DDBJ databases">
        <authorList>
            <person name="Krishnakumar V."/>
            <person name="Cheung F."/>
            <person name="Xiao Y."/>
            <person name="Chan A."/>
            <person name="Moskal W.A."/>
            <person name="Town C.D."/>
        </authorList>
    </citation>
    <scope>NUCLEOTIDE SEQUENCE</scope>
</reference>
<dbReference type="OMA" id="YDCAGIV"/>
<evidence type="ECO:0000313" key="5">
    <source>
        <dbReference type="EMBL" id="AET02134.1"/>
    </source>
</evidence>
<dbReference type="EMBL" id="CM001224">
    <property type="protein sequence ID" value="AET02134.1"/>
    <property type="molecule type" value="Genomic_DNA"/>
</dbReference>
<dbReference type="InterPro" id="IPR044626">
    <property type="entry name" value="AOR-like"/>
</dbReference>
<protein>
    <submittedName>
        <fullName evidence="7">Putative 2-alkenal reductase (NAD(P)(+))</fullName>
        <ecNumber evidence="7">1.3.1.74</ecNumber>
    </submittedName>
    <submittedName>
        <fullName evidence="5">Zinc-binding dehydrogenase family oxidoreductase</fullName>
    </submittedName>
</protein>
<reference evidence="4" key="1">
    <citation type="submission" date="2008-12" db="EMBL/GenBank/DDBJ databases">
        <title>Medicago truncatula full length cdna cloning project.</title>
        <authorList>
            <person name="Moskal W."/>
            <person name="Chan A."/>
            <person name="Cheung F."/>
            <person name="Xiao Y."/>
            <person name="Town C.D."/>
        </authorList>
    </citation>
    <scope>NUCLEOTIDE SEQUENCE</scope>
</reference>
<evidence type="ECO:0000313" key="8">
    <source>
        <dbReference type="EnsemblPlants" id="AET02134"/>
    </source>
</evidence>
<dbReference type="CDD" id="cd05289">
    <property type="entry name" value="MDR_like_2"/>
    <property type="match status" value="1"/>
</dbReference>
<dbReference type="HOGENOM" id="CLU_026673_3_3_1"/>
<evidence type="ECO:0000256" key="2">
    <source>
        <dbReference type="ARBA" id="ARBA00023002"/>
    </source>
</evidence>
<dbReference type="Gene3D" id="3.90.180.10">
    <property type="entry name" value="Medium-chain alcohol dehydrogenases, catalytic domain"/>
    <property type="match status" value="1"/>
</dbReference>
<gene>
    <name evidence="8" type="primary">11416757</name>
    <name evidence="5" type="ordered locus">MTR_8g035630</name>
    <name evidence="7" type="ORF">MtrunA17_Chr8g0351271</name>
</gene>
<dbReference type="EnsemblPlants" id="AET02134">
    <property type="protein sequence ID" value="AET02134"/>
    <property type="gene ID" value="MTR_8g035630"/>
</dbReference>
<dbReference type="Gramene" id="rna46222">
    <property type="protein sequence ID" value="RHN40118.1"/>
    <property type="gene ID" value="gene46222"/>
</dbReference>
<accession>B7FMG3</accession>
<dbReference type="InterPro" id="IPR036291">
    <property type="entry name" value="NAD(P)-bd_dom_sf"/>
</dbReference>
<evidence type="ECO:0000313" key="4">
    <source>
        <dbReference type="EMBL" id="ACJ85946.1"/>
    </source>
</evidence>
<evidence type="ECO:0000256" key="1">
    <source>
        <dbReference type="ARBA" id="ARBA00010371"/>
    </source>
</evidence>
<organism evidence="4">
    <name type="scientific">Medicago truncatula</name>
    <name type="common">Barrel medic</name>
    <name type="synonym">Medicago tribuloides</name>
    <dbReference type="NCBI Taxonomy" id="3880"/>
    <lineage>
        <taxon>Eukaryota</taxon>
        <taxon>Viridiplantae</taxon>
        <taxon>Streptophyta</taxon>
        <taxon>Embryophyta</taxon>
        <taxon>Tracheophyta</taxon>
        <taxon>Spermatophyta</taxon>
        <taxon>Magnoliopsida</taxon>
        <taxon>eudicotyledons</taxon>
        <taxon>Gunneridae</taxon>
        <taxon>Pentapetalae</taxon>
        <taxon>rosids</taxon>
        <taxon>fabids</taxon>
        <taxon>Fabales</taxon>
        <taxon>Fabaceae</taxon>
        <taxon>Papilionoideae</taxon>
        <taxon>50 kb inversion clade</taxon>
        <taxon>NPAAA clade</taxon>
        <taxon>Hologalegina</taxon>
        <taxon>IRL clade</taxon>
        <taxon>Trifolieae</taxon>
        <taxon>Medicago</taxon>
    </lineage>
</organism>
<dbReference type="Pfam" id="PF08240">
    <property type="entry name" value="ADH_N"/>
    <property type="match status" value="1"/>
</dbReference>
<evidence type="ECO:0000259" key="3">
    <source>
        <dbReference type="SMART" id="SM00829"/>
    </source>
</evidence>
<reference evidence="8" key="5">
    <citation type="submission" date="2015-04" db="UniProtKB">
        <authorList>
            <consortium name="EnsemblPlants"/>
        </authorList>
    </citation>
    <scope>IDENTIFICATION</scope>
    <source>
        <strain evidence="8">cv. Jemalong A17</strain>
    </source>
</reference>
<dbReference type="EMBL" id="PSQE01000008">
    <property type="protein sequence ID" value="RHN40118.1"/>
    <property type="molecule type" value="Genomic_DNA"/>
</dbReference>
<dbReference type="KEGG" id="mtr:11416757"/>
<dbReference type="PANTHER" id="PTHR44573">
    <property type="entry name" value="NADPH-DEPENDENT ALKENAL/ONE OXIDOREDUCTASE, CHLOROPLASTIC"/>
    <property type="match status" value="1"/>
</dbReference>
<keyword evidence="2 7" id="KW-0560">Oxidoreductase</keyword>
<dbReference type="InterPro" id="IPR020843">
    <property type="entry name" value="ER"/>
</dbReference>
<dbReference type="EMBL" id="BT053286">
    <property type="protein sequence ID" value="ACJ85946.1"/>
    <property type="molecule type" value="mRNA"/>
</dbReference>
<dbReference type="EMBL" id="BT142069">
    <property type="protein sequence ID" value="AFK41863.1"/>
    <property type="molecule type" value="mRNA"/>
</dbReference>
<reference evidence="5 9" key="2">
    <citation type="journal article" date="2011" name="Nature">
        <title>The Medicago genome provides insight into the evolution of rhizobial symbioses.</title>
        <authorList>
            <person name="Young N.D."/>
            <person name="Debelle F."/>
            <person name="Oldroyd G.E."/>
            <person name="Geurts R."/>
            <person name="Cannon S.B."/>
            <person name="Udvardi M.K."/>
            <person name="Benedito V.A."/>
            <person name="Mayer K.F."/>
            <person name="Gouzy J."/>
            <person name="Schoof H."/>
            <person name="Van de Peer Y."/>
            <person name="Proost S."/>
            <person name="Cook D.R."/>
            <person name="Meyers B.C."/>
            <person name="Spannagl M."/>
            <person name="Cheung F."/>
            <person name="De Mita S."/>
            <person name="Krishnakumar V."/>
            <person name="Gundlach H."/>
            <person name="Zhou S."/>
            <person name="Mudge J."/>
            <person name="Bharti A.K."/>
            <person name="Murray J.D."/>
            <person name="Naoumkina M.A."/>
            <person name="Rosen B."/>
            <person name="Silverstein K.A."/>
            <person name="Tang H."/>
            <person name="Rombauts S."/>
            <person name="Zhao P.X."/>
            <person name="Zhou P."/>
            <person name="Barbe V."/>
            <person name="Bardou P."/>
            <person name="Bechner M."/>
            <person name="Bellec A."/>
            <person name="Berger A."/>
            <person name="Berges H."/>
            <person name="Bidwell S."/>
            <person name="Bisseling T."/>
            <person name="Choisne N."/>
            <person name="Couloux A."/>
            <person name="Denny R."/>
            <person name="Deshpande S."/>
            <person name="Dai X."/>
            <person name="Doyle J.J."/>
            <person name="Dudez A.M."/>
            <person name="Farmer A.D."/>
            <person name="Fouteau S."/>
            <person name="Franken C."/>
            <person name="Gibelin C."/>
            <person name="Gish J."/>
            <person name="Goldstein S."/>
            <person name="Gonzalez A.J."/>
            <person name="Green P.J."/>
            <person name="Hallab A."/>
            <person name="Hartog M."/>
            <person name="Hua A."/>
            <person name="Humphray S.J."/>
            <person name="Jeong D.H."/>
            <person name="Jing Y."/>
            <person name="Jocker A."/>
            <person name="Kenton S.M."/>
            <person name="Kim D.J."/>
            <person name="Klee K."/>
            <person name="Lai H."/>
            <person name="Lang C."/>
            <person name="Lin S."/>
            <person name="Macmil S.L."/>
            <person name="Magdelenat G."/>
            <person name="Matthews L."/>
            <person name="McCorrison J."/>
            <person name="Monaghan E.L."/>
            <person name="Mun J.H."/>
            <person name="Najar F.Z."/>
            <person name="Nicholson C."/>
            <person name="Noirot C."/>
            <person name="O'Bleness M."/>
            <person name="Paule C.R."/>
            <person name="Poulain J."/>
            <person name="Prion F."/>
            <person name="Qin B."/>
            <person name="Qu C."/>
            <person name="Retzel E.F."/>
            <person name="Riddle C."/>
            <person name="Sallet E."/>
            <person name="Samain S."/>
            <person name="Samson N."/>
            <person name="Sanders I."/>
            <person name="Saurat O."/>
            <person name="Scarpelli C."/>
            <person name="Schiex T."/>
            <person name="Segurens B."/>
            <person name="Severin A.J."/>
            <person name="Sherrier D.J."/>
            <person name="Shi R."/>
            <person name="Sims S."/>
            <person name="Singer S.R."/>
            <person name="Sinharoy S."/>
            <person name="Sterck L."/>
            <person name="Viollet A."/>
            <person name="Wang B.B."/>
            <person name="Wang K."/>
            <person name="Wang M."/>
            <person name="Wang X."/>
            <person name="Warfsmann J."/>
            <person name="Weissenbach J."/>
            <person name="White D.D."/>
            <person name="White J.D."/>
            <person name="Wiley G.B."/>
            <person name="Wincker P."/>
            <person name="Xing Y."/>
            <person name="Yang L."/>
            <person name="Yao Z."/>
            <person name="Ying F."/>
            <person name="Zhai J."/>
            <person name="Zhou L."/>
            <person name="Zuber A."/>
            <person name="Denarie J."/>
            <person name="Dixon R.A."/>
            <person name="May G.D."/>
            <person name="Schwartz D.C."/>
            <person name="Rogers J."/>
            <person name="Quetier F."/>
            <person name="Town C.D."/>
            <person name="Roe B.A."/>
        </authorList>
    </citation>
    <scope>NUCLEOTIDE SEQUENCE [LARGE SCALE GENOMIC DNA]</scope>
    <source>
        <strain evidence="5">A17</strain>
        <strain evidence="8 9">cv. Jemalong A17</strain>
    </source>
</reference>
<dbReference type="InterPro" id="IPR013154">
    <property type="entry name" value="ADH-like_N"/>
</dbReference>
<evidence type="ECO:0000313" key="6">
    <source>
        <dbReference type="EMBL" id="AFK41863.1"/>
    </source>
</evidence>
<dbReference type="InterPro" id="IPR011032">
    <property type="entry name" value="GroES-like_sf"/>
</dbReference>
<dbReference type="EC" id="1.3.1.74" evidence="7"/>
<sequence length="342" mass="37906">MKMQKAWFYEEYGPKEVLKLGDFPIPSPLENQLLVQVYAAALNPIDSKRRMRPIFPSDFPAVPGCDMAGVVIGKGVNVKKFDIGDEVYGNIQDFNSMEKPKQLGTLAQFIVVEENLVARKPKRLSFEEAASLPLAVQTAIEGFKTGDFKKGETMFVVGGAGGVGTLVLQLAKLMFGASYVVSSCSTPKLKFVKQFGADKVVDYTKTKYEDIEEKFDFIYDTVGDCKKSFVVAKKDGAIVDITWPASHERAVYSSLTVCGEILEKLRPYLERGELKAVIDPKGEYDFENVIDAFGYIETGRAWGKVVVTCFPMAPKDRHSTILSEIDTNIPQVNGFAKDLCLK</sequence>
<dbReference type="SUPFAM" id="SSF51735">
    <property type="entry name" value="NAD(P)-binding Rossmann-fold domains"/>
    <property type="match status" value="1"/>
</dbReference>
<dbReference type="Proteomes" id="UP000002051">
    <property type="component" value="Chromosome 8"/>
</dbReference>
<dbReference type="Pfam" id="PF13602">
    <property type="entry name" value="ADH_zinc_N_2"/>
    <property type="match status" value="1"/>
</dbReference>
<reference evidence="7" key="6">
    <citation type="journal article" date="2018" name="Nat. Plants">
        <title>Whole-genome landscape of Medicago truncatula symbiotic genes.</title>
        <authorList>
            <person name="Pecrix Y."/>
            <person name="Gamas P."/>
            <person name="Carrere S."/>
        </authorList>
    </citation>
    <scope>NUCLEOTIDE SEQUENCE</scope>
    <source>
        <tissue evidence="7">Leaves</tissue>
    </source>
</reference>
<name>B7FMG3_MEDTR</name>
<dbReference type="SMART" id="SM00829">
    <property type="entry name" value="PKS_ER"/>
    <property type="match status" value="1"/>
</dbReference>
<keyword evidence="9" id="KW-1185">Reference proteome</keyword>
<feature type="domain" description="Enoyl reductase (ER)" evidence="3">
    <location>
        <begin position="13"/>
        <end position="307"/>
    </location>
</feature>
<dbReference type="Gene3D" id="3.40.50.720">
    <property type="entry name" value="NAD(P)-binding Rossmann-like Domain"/>
    <property type="match status" value="1"/>
</dbReference>
<dbReference type="PANTHER" id="PTHR44573:SF4">
    <property type="entry name" value="2-METHYLENE-FURAN-3-ONE REDUCTASE-LIKE"/>
    <property type="match status" value="1"/>
</dbReference>
<dbReference type="GO" id="GO:0032440">
    <property type="term" value="F:2-alkenal reductase [NAD(P)H] activity"/>
    <property type="evidence" value="ECO:0007669"/>
    <property type="project" value="UniProtKB-EC"/>
</dbReference>
<dbReference type="SUPFAM" id="SSF50129">
    <property type="entry name" value="GroES-like"/>
    <property type="match status" value="1"/>
</dbReference>
<dbReference type="eggNOG" id="KOG1198">
    <property type="taxonomic scope" value="Eukaryota"/>
</dbReference>
<evidence type="ECO:0000313" key="9">
    <source>
        <dbReference type="Proteomes" id="UP000002051"/>
    </source>
</evidence>